<sequence length="339" mass="38759">MFALTKVPAIVFYIWFIINLTTIKCWLLHQAGLNGSRYNVRHLSTHFSRVFLCLSIEQKNFPTLIEARWPVSYLPMRTVVFPNREMHANGVHSDCKRMHQALWSQVDSLSRLWVMDAGDVSNASCAPKLLVFDLIRENADVLRIDCGQYISTNETQSLVIKMGPKPNSCELERHIYFILGNDPYILSYDIFNQTWYRHQLLSAKYDTVMQPFPITPVDFTFGPQDELYVSDKDGVLFSSVSALKTEGTQVLKTIRLTRIGNFLGPSRSMIMDLGSLFYIVPKFGAVVRCEQGNLFNLSTEGNEIIYLTSKNIQQIFFGAEGLVWVLSDRVLKPTDICYP</sequence>
<dbReference type="OrthoDB" id="6624404at2759"/>
<organism evidence="6 7">
    <name type="scientific">Drosophila lebanonensis</name>
    <name type="common">Fruit fly</name>
    <name type="synonym">Scaptodrosophila lebanonensis</name>
    <dbReference type="NCBI Taxonomy" id="7225"/>
    <lineage>
        <taxon>Eukaryota</taxon>
        <taxon>Metazoa</taxon>
        <taxon>Ecdysozoa</taxon>
        <taxon>Arthropoda</taxon>
        <taxon>Hexapoda</taxon>
        <taxon>Insecta</taxon>
        <taxon>Pterygota</taxon>
        <taxon>Neoptera</taxon>
        <taxon>Endopterygota</taxon>
        <taxon>Diptera</taxon>
        <taxon>Brachycera</taxon>
        <taxon>Muscomorpha</taxon>
        <taxon>Ephydroidea</taxon>
        <taxon>Drosophilidae</taxon>
        <taxon>Scaptodrosophila</taxon>
    </lineage>
</organism>
<keyword evidence="3" id="KW-0964">Secreted</keyword>
<dbReference type="GO" id="GO:0005576">
    <property type="term" value="C:extracellular region"/>
    <property type="evidence" value="ECO:0007669"/>
    <property type="project" value="UniProtKB-SubCell"/>
</dbReference>
<evidence type="ECO:0000256" key="4">
    <source>
        <dbReference type="ARBA" id="ARBA00022729"/>
    </source>
</evidence>
<comment type="similarity">
    <text evidence="2">Belongs to the major royal jelly protein family.</text>
</comment>
<dbReference type="Proteomes" id="UP000504634">
    <property type="component" value="Unplaced"/>
</dbReference>
<proteinExistence type="inferred from homology"/>
<accession>A0A6J2TKE6</accession>
<feature type="transmembrane region" description="Helical" evidence="5">
    <location>
        <begin position="7"/>
        <end position="29"/>
    </location>
</feature>
<gene>
    <name evidence="7" type="primary">LOC115624789</name>
</gene>
<evidence type="ECO:0000256" key="5">
    <source>
        <dbReference type="SAM" id="Phobius"/>
    </source>
</evidence>
<keyword evidence="4" id="KW-0732">Signal</keyword>
<keyword evidence="5" id="KW-0472">Membrane</keyword>
<evidence type="ECO:0000256" key="2">
    <source>
        <dbReference type="ARBA" id="ARBA00009127"/>
    </source>
</evidence>
<dbReference type="Pfam" id="PF03022">
    <property type="entry name" value="MRJP"/>
    <property type="match status" value="1"/>
</dbReference>
<protein>
    <submittedName>
        <fullName evidence="7">Uncharacterized protein LOC115624789</fullName>
    </submittedName>
</protein>
<dbReference type="RefSeq" id="XP_030375492.1">
    <property type="nucleotide sequence ID" value="XM_030519632.1"/>
</dbReference>
<keyword evidence="5" id="KW-1133">Transmembrane helix</keyword>
<evidence type="ECO:0000313" key="6">
    <source>
        <dbReference type="Proteomes" id="UP000504634"/>
    </source>
</evidence>
<comment type="subcellular location">
    <subcellularLocation>
        <location evidence="1">Secreted</location>
    </subcellularLocation>
</comment>
<dbReference type="InterPro" id="IPR011042">
    <property type="entry name" value="6-blade_b-propeller_TolB-like"/>
</dbReference>
<reference evidence="7" key="1">
    <citation type="submission" date="2025-08" db="UniProtKB">
        <authorList>
            <consortium name="RefSeq"/>
        </authorList>
    </citation>
    <scope>IDENTIFICATION</scope>
    <source>
        <strain evidence="7">11010-0011.00</strain>
        <tissue evidence="7">Whole body</tissue>
    </source>
</reference>
<dbReference type="AlphaFoldDB" id="A0A6J2TKE6"/>
<keyword evidence="5" id="KW-0812">Transmembrane</keyword>
<dbReference type="GeneID" id="115624789"/>
<dbReference type="InterPro" id="IPR017996">
    <property type="entry name" value="MRJP/yellow-related"/>
</dbReference>
<keyword evidence="6" id="KW-1185">Reference proteome</keyword>
<dbReference type="Gene3D" id="2.120.10.30">
    <property type="entry name" value="TolB, C-terminal domain"/>
    <property type="match status" value="1"/>
</dbReference>
<evidence type="ECO:0000313" key="7">
    <source>
        <dbReference type="RefSeq" id="XP_030375492.1"/>
    </source>
</evidence>
<name>A0A6J2TKE6_DROLE</name>
<evidence type="ECO:0000256" key="3">
    <source>
        <dbReference type="ARBA" id="ARBA00022525"/>
    </source>
</evidence>
<evidence type="ECO:0000256" key="1">
    <source>
        <dbReference type="ARBA" id="ARBA00004613"/>
    </source>
</evidence>